<comment type="cofactor">
    <cofactor evidence="1 9 10">
        <name>pyridoxal 5'-phosphate</name>
        <dbReference type="ChEBI" id="CHEBI:597326"/>
    </cofactor>
</comment>
<comment type="subunit">
    <text evidence="4 9">Homodimer.</text>
</comment>
<dbReference type="EC" id="2.1.2.1" evidence="9"/>
<dbReference type="GO" id="GO:0004372">
    <property type="term" value="F:glycine hydroxymethyltransferase activity"/>
    <property type="evidence" value="ECO:0007669"/>
    <property type="project" value="UniProtKB-UniRule"/>
</dbReference>
<sequence length="434" mass="47416">MATLHSKTNNMQKDHQIFDLIQEEKERQLNGLELIASENFVSNQVMEAQGSVLTNKYAEGYPGKRYYGGCEVVDVVEQIAIDRAKELFGAEYVNVQPHSGSQANTAVFAACLQPGDTILGFDLSHGGHLTHGSPVNFSGKLYNPVFYGVVKETGYIDYDHLEQQAKEHKPKLIIAGASAYSRDIDFKKFREVADNVGAILMADISHPAGLIAKGILSDPLPHCHIVTTTTHKTLRGPRGGMIMIGKDFENPFGLKLKSGKLKKMSTLINSAVFPGNQGGPLEHVIAAKAVAFGEALTDEFLEYQIQVKENAQAMAKAFAAKGYEIISGGTDNHCMLIDLRNKKLTGKAAEDALGKADITVNKNMVPFDTESPFVTSGIRVGTAAVTTRGLKEDDMEVIVGLIDEALMNAEKEEVLETVGEKVYDLMHNRRLFIM</sequence>
<dbReference type="InterPro" id="IPR015422">
    <property type="entry name" value="PyrdxlP-dep_Trfase_small"/>
</dbReference>
<keyword evidence="6 9" id="KW-0554">One-carbon metabolism</keyword>
<reference evidence="12 13" key="1">
    <citation type="submission" date="2018-08" db="EMBL/GenBank/DDBJ databases">
        <title>Genomic Encyclopedia of Type Strains, Phase IV (KMG-IV): sequencing the most valuable type-strain genomes for metagenomic binning, comparative biology and taxonomic classification.</title>
        <authorList>
            <person name="Goeker M."/>
        </authorList>
    </citation>
    <scope>NUCLEOTIDE SEQUENCE [LARGE SCALE GENOMIC DNA]</scope>
    <source>
        <strain evidence="12 13">DSM 18841</strain>
    </source>
</reference>
<comment type="function">
    <text evidence="9">Catalyzes the reversible interconversion of serine and glycine with tetrahydrofolate (THF) serving as the one-carbon carrier. This reaction serves as the major source of one-carbon groups required for the biosynthesis of purines, thymidylate, methionine, and other important biomolecules. Also exhibits THF-independent aldolase activity toward beta-hydroxyamino acids, producing glycine and aldehydes, via a retro-aldol mechanism.</text>
</comment>
<dbReference type="AlphaFoldDB" id="A0A3E0HRC3"/>
<dbReference type="GO" id="GO:0030170">
    <property type="term" value="F:pyridoxal phosphate binding"/>
    <property type="evidence" value="ECO:0007669"/>
    <property type="project" value="UniProtKB-UniRule"/>
</dbReference>
<dbReference type="UniPathway" id="UPA00193"/>
<feature type="binding site" evidence="9">
    <location>
        <begin position="371"/>
        <end position="373"/>
    </location>
    <ligand>
        <name>(6S)-5,6,7,8-tetrahydrofolate</name>
        <dbReference type="ChEBI" id="CHEBI:57453"/>
    </ligand>
</feature>
<dbReference type="PANTHER" id="PTHR11680">
    <property type="entry name" value="SERINE HYDROXYMETHYLTRANSFERASE"/>
    <property type="match status" value="1"/>
</dbReference>
<keyword evidence="8 9" id="KW-0663">Pyridoxal phosphate</keyword>
<organism evidence="12 13">
    <name type="scientific">Tenacibaculum gallaicum</name>
    <dbReference type="NCBI Taxonomy" id="561505"/>
    <lineage>
        <taxon>Bacteria</taxon>
        <taxon>Pseudomonadati</taxon>
        <taxon>Bacteroidota</taxon>
        <taxon>Flavobacteriia</taxon>
        <taxon>Flavobacteriales</taxon>
        <taxon>Flavobacteriaceae</taxon>
        <taxon>Tenacibaculum</taxon>
    </lineage>
</organism>
<dbReference type="SUPFAM" id="SSF53383">
    <property type="entry name" value="PLP-dependent transferases"/>
    <property type="match status" value="1"/>
</dbReference>
<comment type="similarity">
    <text evidence="3 9">Belongs to the SHMT family.</text>
</comment>
<keyword evidence="13" id="KW-1185">Reference proteome</keyword>
<feature type="binding site" evidence="9">
    <location>
        <position position="123"/>
    </location>
    <ligand>
        <name>(6S)-5,6,7,8-tetrahydrofolate</name>
        <dbReference type="ChEBI" id="CHEBI:57453"/>
    </ligand>
</feature>
<dbReference type="PIRSF" id="PIRSF000412">
    <property type="entry name" value="SHMT"/>
    <property type="match status" value="1"/>
</dbReference>
<comment type="subcellular location">
    <subcellularLocation>
        <location evidence="2 9">Cytoplasm</location>
    </subcellularLocation>
</comment>
<dbReference type="InterPro" id="IPR019798">
    <property type="entry name" value="Ser_HO-MeTrfase_PLP_BS"/>
</dbReference>
<keyword evidence="12" id="KW-0489">Methyltransferase</keyword>
<evidence type="ECO:0000256" key="1">
    <source>
        <dbReference type="ARBA" id="ARBA00001933"/>
    </source>
</evidence>
<comment type="caution">
    <text evidence="12">The sequence shown here is derived from an EMBL/GenBank/DDBJ whole genome shotgun (WGS) entry which is preliminary data.</text>
</comment>
<dbReference type="InterPro" id="IPR001085">
    <property type="entry name" value="Ser_HO-MeTrfase"/>
</dbReference>
<evidence type="ECO:0000256" key="2">
    <source>
        <dbReference type="ARBA" id="ARBA00004496"/>
    </source>
</evidence>
<dbReference type="InterPro" id="IPR015421">
    <property type="entry name" value="PyrdxlP-dep_Trfase_major"/>
</dbReference>
<evidence type="ECO:0000256" key="9">
    <source>
        <dbReference type="HAMAP-Rule" id="MF_00051"/>
    </source>
</evidence>
<comment type="pathway">
    <text evidence="9">One-carbon metabolism; tetrahydrofolate interconversion.</text>
</comment>
<dbReference type="HAMAP" id="MF_00051">
    <property type="entry name" value="SHMT"/>
    <property type="match status" value="1"/>
</dbReference>
<dbReference type="PANTHER" id="PTHR11680:SF35">
    <property type="entry name" value="SERINE HYDROXYMETHYLTRANSFERASE 1"/>
    <property type="match status" value="1"/>
</dbReference>
<evidence type="ECO:0000256" key="6">
    <source>
        <dbReference type="ARBA" id="ARBA00022563"/>
    </source>
</evidence>
<evidence type="ECO:0000256" key="10">
    <source>
        <dbReference type="PIRSR" id="PIRSR000412-50"/>
    </source>
</evidence>
<dbReference type="Pfam" id="PF00464">
    <property type="entry name" value="SHMT"/>
    <property type="match status" value="1"/>
</dbReference>
<keyword evidence="9" id="KW-0028">Amino-acid biosynthesis</keyword>
<evidence type="ECO:0000313" key="12">
    <source>
        <dbReference type="EMBL" id="REH48786.1"/>
    </source>
</evidence>
<feature type="domain" description="Serine hydroxymethyltransferase-like" evidence="11">
    <location>
        <begin position="12"/>
        <end position="401"/>
    </location>
</feature>
<dbReference type="Proteomes" id="UP000256884">
    <property type="component" value="Unassembled WGS sequence"/>
</dbReference>
<feature type="modified residue" description="N6-(pyridoxal phosphate)lysine" evidence="9 10">
    <location>
        <position position="232"/>
    </location>
</feature>
<dbReference type="Gene3D" id="3.90.1150.10">
    <property type="entry name" value="Aspartate Aminotransferase, domain 1"/>
    <property type="match status" value="1"/>
</dbReference>
<dbReference type="InterPro" id="IPR049943">
    <property type="entry name" value="Ser_HO-MeTrfase-like"/>
</dbReference>
<dbReference type="FunFam" id="3.40.640.10:FF:000001">
    <property type="entry name" value="Serine hydroxymethyltransferase"/>
    <property type="match status" value="1"/>
</dbReference>
<evidence type="ECO:0000313" key="13">
    <source>
        <dbReference type="Proteomes" id="UP000256884"/>
    </source>
</evidence>
<dbReference type="GO" id="GO:0035999">
    <property type="term" value="P:tetrahydrofolate interconversion"/>
    <property type="evidence" value="ECO:0007669"/>
    <property type="project" value="UniProtKB-UniRule"/>
</dbReference>
<feature type="binding site" evidence="9">
    <location>
        <begin position="127"/>
        <end position="129"/>
    </location>
    <ligand>
        <name>(6S)-5,6,7,8-tetrahydrofolate</name>
        <dbReference type="ChEBI" id="CHEBI:57453"/>
    </ligand>
</feature>
<dbReference type="GO" id="GO:0032259">
    <property type="term" value="P:methylation"/>
    <property type="evidence" value="ECO:0007669"/>
    <property type="project" value="UniProtKB-KW"/>
</dbReference>
<proteinExistence type="inferred from homology"/>
<evidence type="ECO:0000256" key="7">
    <source>
        <dbReference type="ARBA" id="ARBA00022679"/>
    </source>
</evidence>
<dbReference type="GO" id="GO:0008168">
    <property type="term" value="F:methyltransferase activity"/>
    <property type="evidence" value="ECO:0007669"/>
    <property type="project" value="UniProtKB-KW"/>
</dbReference>
<evidence type="ECO:0000256" key="4">
    <source>
        <dbReference type="ARBA" id="ARBA00011738"/>
    </source>
</evidence>
<accession>A0A3E0HRC3</accession>
<comment type="catalytic activity">
    <reaction evidence="9">
        <text>(6R)-5,10-methylene-5,6,7,8-tetrahydrofolate + glycine + H2O = (6S)-5,6,7,8-tetrahydrofolate + L-serine</text>
        <dbReference type="Rhea" id="RHEA:15481"/>
        <dbReference type="ChEBI" id="CHEBI:15377"/>
        <dbReference type="ChEBI" id="CHEBI:15636"/>
        <dbReference type="ChEBI" id="CHEBI:33384"/>
        <dbReference type="ChEBI" id="CHEBI:57305"/>
        <dbReference type="ChEBI" id="CHEBI:57453"/>
        <dbReference type="EC" id="2.1.2.1"/>
    </reaction>
</comment>
<dbReference type="CDD" id="cd00378">
    <property type="entry name" value="SHMT"/>
    <property type="match status" value="1"/>
</dbReference>
<name>A0A3E0HRC3_9FLAO</name>
<evidence type="ECO:0000259" key="11">
    <source>
        <dbReference type="Pfam" id="PF00464"/>
    </source>
</evidence>
<gene>
    <name evidence="9" type="primary">glyA</name>
    <name evidence="12" type="ORF">C7448_10564</name>
</gene>
<dbReference type="InterPro" id="IPR039429">
    <property type="entry name" value="SHMT-like_dom"/>
</dbReference>
<dbReference type="GO" id="GO:0019264">
    <property type="term" value="P:glycine biosynthetic process from serine"/>
    <property type="evidence" value="ECO:0007669"/>
    <property type="project" value="UniProtKB-UniRule"/>
</dbReference>
<dbReference type="UniPathway" id="UPA00288">
    <property type="reaction ID" value="UER01023"/>
</dbReference>
<evidence type="ECO:0000256" key="3">
    <source>
        <dbReference type="ARBA" id="ARBA00006376"/>
    </source>
</evidence>
<comment type="pathway">
    <text evidence="9">Amino-acid biosynthesis; glycine biosynthesis; glycine from L-serine: step 1/1.</text>
</comment>
<protein>
    <recommendedName>
        <fullName evidence="9">Serine hydroxymethyltransferase</fullName>
        <shortName evidence="9">SHMT</shortName>
        <shortName evidence="9">Serine methylase</shortName>
        <ecNumber evidence="9">2.1.2.1</ecNumber>
    </recommendedName>
</protein>
<dbReference type="NCBIfam" id="NF000586">
    <property type="entry name" value="PRK00011.1"/>
    <property type="match status" value="1"/>
</dbReference>
<keyword evidence="5 9" id="KW-0963">Cytoplasm</keyword>
<dbReference type="PROSITE" id="PS00096">
    <property type="entry name" value="SHMT"/>
    <property type="match status" value="1"/>
</dbReference>
<dbReference type="InterPro" id="IPR015424">
    <property type="entry name" value="PyrdxlP-dep_Trfase"/>
</dbReference>
<dbReference type="GO" id="GO:0005829">
    <property type="term" value="C:cytosol"/>
    <property type="evidence" value="ECO:0007669"/>
    <property type="project" value="TreeGrafter"/>
</dbReference>
<keyword evidence="7 9" id="KW-0808">Transferase</keyword>
<comment type="caution">
    <text evidence="9">Lacks conserved residue(s) required for the propagation of feature annotation.</text>
</comment>
<dbReference type="EMBL" id="QUNS01000005">
    <property type="protein sequence ID" value="REH48786.1"/>
    <property type="molecule type" value="Genomic_DNA"/>
</dbReference>
<evidence type="ECO:0000256" key="8">
    <source>
        <dbReference type="ARBA" id="ARBA00022898"/>
    </source>
</evidence>
<feature type="site" description="Plays an important role in substrate specificity" evidence="9">
    <location>
        <position position="231"/>
    </location>
</feature>
<dbReference type="Gene3D" id="3.40.640.10">
    <property type="entry name" value="Type I PLP-dependent aspartate aminotransferase-like (Major domain)"/>
    <property type="match status" value="1"/>
</dbReference>
<evidence type="ECO:0000256" key="5">
    <source>
        <dbReference type="ARBA" id="ARBA00022490"/>
    </source>
</evidence>